<dbReference type="STRING" id="679926.Mpet_1973"/>
<evidence type="ECO:0008006" key="3">
    <source>
        <dbReference type="Google" id="ProtNLM"/>
    </source>
</evidence>
<dbReference type="HOGENOM" id="CLU_1227666_0_0_2"/>
<gene>
    <name evidence="1" type="ordered locus">Mpet_1973</name>
</gene>
<organism evidence="1 2">
    <name type="scientific">Methanolacinia petrolearia (strain DSM 11571 / OCM 486 / SEBR 4847)</name>
    <name type="common">Methanoplanus petrolearius</name>
    <dbReference type="NCBI Taxonomy" id="679926"/>
    <lineage>
        <taxon>Archaea</taxon>
        <taxon>Methanobacteriati</taxon>
        <taxon>Methanobacteriota</taxon>
        <taxon>Stenosarchaea group</taxon>
        <taxon>Methanomicrobia</taxon>
        <taxon>Methanomicrobiales</taxon>
        <taxon>Methanomicrobiaceae</taxon>
        <taxon>Methanolacinia</taxon>
    </lineage>
</organism>
<dbReference type="AlphaFoldDB" id="E1RJ53"/>
<dbReference type="Gene3D" id="3.90.320.10">
    <property type="match status" value="1"/>
</dbReference>
<dbReference type="eggNOG" id="arCOG00793">
    <property type="taxonomic scope" value="Archaea"/>
</dbReference>
<protein>
    <recommendedName>
        <fullName evidence="3">DUF83 domain-containing protein</fullName>
    </recommendedName>
</protein>
<dbReference type="OrthoDB" id="26676at2157"/>
<evidence type="ECO:0000313" key="2">
    <source>
        <dbReference type="Proteomes" id="UP000006565"/>
    </source>
</evidence>
<keyword evidence="2" id="KW-1185">Reference proteome</keyword>
<dbReference type="InterPro" id="IPR011604">
    <property type="entry name" value="PDDEXK-like_dom_sf"/>
</dbReference>
<sequence>MDFVTISGIVSCHFCPVRYYLEKSREYGSEKPEYTISKQISYRLGRELCEDEIWDEILIVNPDIGDDSYPLFQEWLDKCRNSEWPLPAETDVPVRSNKLGIIGKIDCLYEEEPRIGIVRASLAQETGIYKSDRIRSAMAAICAGETFGYDIGDVALLYVPDGKMKICRPSASDRRAGLRALSAAKKIDRGYIPEKKNTDRCDYCYLKDYCDSEPKKLSDLL</sequence>
<dbReference type="KEGG" id="mpi:Mpet_1973"/>
<proteinExistence type="predicted"/>
<dbReference type="RefSeq" id="WP_013329900.1">
    <property type="nucleotide sequence ID" value="NC_014507.1"/>
</dbReference>
<accession>E1RJ53</accession>
<dbReference type="EMBL" id="CP002117">
    <property type="protein sequence ID" value="ADN36723.1"/>
    <property type="molecule type" value="Genomic_DNA"/>
</dbReference>
<dbReference type="Proteomes" id="UP000006565">
    <property type="component" value="Chromosome"/>
</dbReference>
<dbReference type="GeneID" id="9744452"/>
<reference evidence="1 2" key="1">
    <citation type="journal article" date="2010" name="Stand. Genomic Sci.">
        <title>Complete genome sequence of Methanoplanus petrolearius type strain (SEBR 4847).</title>
        <authorList>
            <person name="Brambilla E."/>
            <person name="Djao O.D."/>
            <person name="Daligault H."/>
            <person name="Lapidus A."/>
            <person name="Lucas S."/>
            <person name="Hammon N."/>
            <person name="Nolan M."/>
            <person name="Tice H."/>
            <person name="Cheng J.F."/>
            <person name="Han C."/>
            <person name="Tapia R."/>
            <person name="Goodwin L."/>
            <person name="Pitluck S."/>
            <person name="Liolios K."/>
            <person name="Ivanova N."/>
            <person name="Mavromatis K."/>
            <person name="Mikhailova N."/>
            <person name="Pati A."/>
            <person name="Chen A."/>
            <person name="Palaniappan K."/>
            <person name="Land M."/>
            <person name="Hauser L."/>
            <person name="Chang Y.J."/>
            <person name="Jeffries C.D."/>
            <person name="Rohde M."/>
            <person name="Spring S."/>
            <person name="Sikorski J."/>
            <person name="Goker M."/>
            <person name="Woyke T."/>
            <person name="Bristow J."/>
            <person name="Eisen J.A."/>
            <person name="Markowitz V."/>
            <person name="Hugenholtz P."/>
            <person name="Kyrpides N.C."/>
            <person name="Klenk H.P."/>
        </authorList>
    </citation>
    <scope>NUCLEOTIDE SEQUENCE [LARGE SCALE GENOMIC DNA]</scope>
    <source>
        <strain evidence="2">DSM 11571 / OCM 486 / SEBR 4847</strain>
    </source>
</reference>
<name>E1RJ53_METP4</name>
<evidence type="ECO:0000313" key="1">
    <source>
        <dbReference type="EMBL" id="ADN36723.1"/>
    </source>
</evidence>